<dbReference type="STRING" id="481448.Minf_0153"/>
<dbReference type="HOGENOM" id="CLU_074583_0_0_0"/>
<organism evidence="1 2">
    <name type="scientific">Methylacidiphilum infernorum (isolate V4)</name>
    <name type="common">Methylokorus infernorum (strain V4)</name>
    <dbReference type="NCBI Taxonomy" id="481448"/>
    <lineage>
        <taxon>Bacteria</taxon>
        <taxon>Pseudomonadati</taxon>
        <taxon>Verrucomicrobiota</taxon>
        <taxon>Methylacidiphilae</taxon>
        <taxon>Methylacidiphilales</taxon>
        <taxon>Methylacidiphilaceae</taxon>
        <taxon>Methylacidiphilum (ex Ratnadevi et al. 2023)</taxon>
    </lineage>
</organism>
<name>B3DXH9_METI4</name>
<dbReference type="EMBL" id="CP000975">
    <property type="protein sequence ID" value="ACD82213.1"/>
    <property type="molecule type" value="Genomic_DNA"/>
</dbReference>
<dbReference type="AlphaFoldDB" id="B3DXH9"/>
<protein>
    <submittedName>
        <fullName evidence="1">Uncharacterized protein</fullName>
    </submittedName>
</protein>
<evidence type="ECO:0000313" key="2">
    <source>
        <dbReference type="Proteomes" id="UP000009149"/>
    </source>
</evidence>
<sequence length="314" mass="36014">MLFIKKTVLSFLLSSDNSIECQMAMLFFSPRAIMGIKSLARKKKTVPSWGRGVFVLAFSLFLFLPIIPWAHGGEEKTLNIALTESQAEEIGKKIWDNESAGKISGLISWNEGEDFISLGICHFIWYPMGKRGPFEESFPKYLEFAVENGARLPRWLNLHSSCPWSSRKAFYAARGGRQEEELKLFLLDTIPLQVKFAIQKLKEALPKMLAICSKNEKEKVKSNFIQLTRSPQGLYALIDYVNFKGDGTWPTERYQGQGWGLLQVLEEMEGNDPLDAFCEAAKKVLRRRVRNAPPSRHEERWLAGWLNRVETYRQ</sequence>
<dbReference type="Proteomes" id="UP000009149">
    <property type="component" value="Chromosome"/>
</dbReference>
<dbReference type="KEGG" id="min:Minf_0153"/>
<accession>B3DXH9</accession>
<gene>
    <name evidence="1" type="ordered locus">Minf_0153</name>
</gene>
<proteinExistence type="predicted"/>
<reference evidence="1 2" key="1">
    <citation type="journal article" date="2008" name="Biol. Direct">
        <title>Complete genome sequence of the extremely acidophilic methanotroph isolate V4, Methylacidiphilum infernorum, a representative of the bacterial phylum Verrucomicrobia.</title>
        <authorList>
            <person name="Hou S."/>
            <person name="Makarova K.S."/>
            <person name="Saw J.H."/>
            <person name="Senin P."/>
            <person name="Ly B.V."/>
            <person name="Zhou Z."/>
            <person name="Ren Y."/>
            <person name="Wang J."/>
            <person name="Galperin M.Y."/>
            <person name="Omelchenko M.V."/>
            <person name="Wolf Y.I."/>
            <person name="Yutin N."/>
            <person name="Koonin E.V."/>
            <person name="Stott M.B."/>
            <person name="Mountain B.W."/>
            <person name="Crowe M.A."/>
            <person name="Smirnova A.V."/>
            <person name="Dunfield P.F."/>
            <person name="Feng L."/>
            <person name="Wang L."/>
            <person name="Alam M."/>
        </authorList>
    </citation>
    <scope>NUCLEOTIDE SEQUENCE [LARGE SCALE GENOMIC DNA]</scope>
    <source>
        <strain evidence="2">Isolate V4</strain>
    </source>
</reference>
<evidence type="ECO:0000313" key="1">
    <source>
        <dbReference type="EMBL" id="ACD82213.1"/>
    </source>
</evidence>
<dbReference type="eggNOG" id="ENOG502ZBV3">
    <property type="taxonomic scope" value="Bacteria"/>
</dbReference>